<dbReference type="eggNOG" id="ENOG502RYW1">
    <property type="taxonomic scope" value="Eukaryota"/>
</dbReference>
<reference evidence="1 2" key="1">
    <citation type="journal article" date="2011" name="Science">
        <title>The ecoresponsive genome of Daphnia pulex.</title>
        <authorList>
            <person name="Colbourne J.K."/>
            <person name="Pfrender M.E."/>
            <person name="Gilbert D."/>
            <person name="Thomas W.K."/>
            <person name="Tucker A."/>
            <person name="Oakley T.H."/>
            <person name="Tokishita S."/>
            <person name="Aerts A."/>
            <person name="Arnold G.J."/>
            <person name="Basu M.K."/>
            <person name="Bauer D.J."/>
            <person name="Caceres C.E."/>
            <person name="Carmel L."/>
            <person name="Casola C."/>
            <person name="Choi J.H."/>
            <person name="Detter J.C."/>
            <person name="Dong Q."/>
            <person name="Dusheyko S."/>
            <person name="Eads B.D."/>
            <person name="Frohlich T."/>
            <person name="Geiler-Samerotte K.A."/>
            <person name="Gerlach D."/>
            <person name="Hatcher P."/>
            <person name="Jogdeo S."/>
            <person name="Krijgsveld J."/>
            <person name="Kriventseva E.V."/>
            <person name="Kultz D."/>
            <person name="Laforsch C."/>
            <person name="Lindquist E."/>
            <person name="Lopez J."/>
            <person name="Manak J.R."/>
            <person name="Muller J."/>
            <person name="Pangilinan J."/>
            <person name="Patwardhan R.P."/>
            <person name="Pitluck S."/>
            <person name="Pritham E.J."/>
            <person name="Rechtsteiner A."/>
            <person name="Rho M."/>
            <person name="Rogozin I.B."/>
            <person name="Sakarya O."/>
            <person name="Salamov A."/>
            <person name="Schaack S."/>
            <person name="Shapiro H."/>
            <person name="Shiga Y."/>
            <person name="Skalitzky C."/>
            <person name="Smith Z."/>
            <person name="Souvorov A."/>
            <person name="Sung W."/>
            <person name="Tang Z."/>
            <person name="Tsuchiya D."/>
            <person name="Tu H."/>
            <person name="Vos H."/>
            <person name="Wang M."/>
            <person name="Wolf Y.I."/>
            <person name="Yamagata H."/>
            <person name="Yamada T."/>
            <person name="Ye Y."/>
            <person name="Shaw J.R."/>
            <person name="Andrews J."/>
            <person name="Crease T.J."/>
            <person name="Tang H."/>
            <person name="Lucas S.M."/>
            <person name="Robertson H.M."/>
            <person name="Bork P."/>
            <person name="Koonin E.V."/>
            <person name="Zdobnov E.M."/>
            <person name="Grigoriev I.V."/>
            <person name="Lynch M."/>
            <person name="Boore J.L."/>
        </authorList>
    </citation>
    <scope>NUCLEOTIDE SEQUENCE [LARGE SCALE GENOMIC DNA]</scope>
</reference>
<protein>
    <recommendedName>
        <fullName evidence="3">Tesmin/TSO1-like CXC domain-containing protein</fullName>
    </recommendedName>
</protein>
<dbReference type="EMBL" id="GL732686">
    <property type="protein sequence ID" value="EFX67094.1"/>
    <property type="molecule type" value="Genomic_DNA"/>
</dbReference>
<dbReference type="PhylomeDB" id="E9HMD8"/>
<dbReference type="OrthoDB" id="6781249at2759"/>
<name>E9HMD8_DAPPU</name>
<evidence type="ECO:0000313" key="1">
    <source>
        <dbReference type="EMBL" id="EFX67094.1"/>
    </source>
</evidence>
<accession>E9HMD8</accession>
<organism evidence="1 2">
    <name type="scientific">Daphnia pulex</name>
    <name type="common">Water flea</name>
    <dbReference type="NCBI Taxonomy" id="6669"/>
    <lineage>
        <taxon>Eukaryota</taxon>
        <taxon>Metazoa</taxon>
        <taxon>Ecdysozoa</taxon>
        <taxon>Arthropoda</taxon>
        <taxon>Crustacea</taxon>
        <taxon>Branchiopoda</taxon>
        <taxon>Diplostraca</taxon>
        <taxon>Cladocera</taxon>
        <taxon>Anomopoda</taxon>
        <taxon>Daphniidae</taxon>
        <taxon>Daphnia</taxon>
    </lineage>
</organism>
<dbReference type="AlphaFoldDB" id="E9HMD8"/>
<proteinExistence type="predicted"/>
<sequence>MWNLTKIKEVVGELICNNILFAHTVLGCDTTSKPYGVCKAKSLKLLPTNTTFQMMAAKFYEQDATIDVIKKAGEVAMILIYGGSTNEGIDTLRYKEFQRKISIATSFVNPQEIPPTSAALQFHSQRVYFQIQSWLGFSLDACDWGWVMKHDMLWPRLTNIEASPKDLLQIIKGGCKGVCDSQRCTCRKNGIPCSFACKNCKGTTCRNAEVDDILVEDDESVC</sequence>
<keyword evidence="2" id="KW-1185">Reference proteome</keyword>
<dbReference type="InParanoid" id="E9HMD8"/>
<dbReference type="OMA" id="QHAAREC"/>
<dbReference type="KEGG" id="dpx:DAPPUDRAFT_331399"/>
<dbReference type="HOGENOM" id="CLU_095431_0_0_1"/>
<dbReference type="Proteomes" id="UP000000305">
    <property type="component" value="Unassembled WGS sequence"/>
</dbReference>
<gene>
    <name evidence="1" type="ORF">DAPPUDRAFT_331399</name>
</gene>
<evidence type="ECO:0000313" key="2">
    <source>
        <dbReference type="Proteomes" id="UP000000305"/>
    </source>
</evidence>
<evidence type="ECO:0008006" key="3">
    <source>
        <dbReference type="Google" id="ProtNLM"/>
    </source>
</evidence>
<dbReference type="PROSITE" id="PS51257">
    <property type="entry name" value="PROKAR_LIPOPROTEIN"/>
    <property type="match status" value="1"/>
</dbReference>